<dbReference type="InParanoid" id="A0A672UV62"/>
<sequence length="331" mass="35048">DLSACRTFSSEGVQCCGYIVFWAAGLTMFIIGLWARVFLGSYLELSANSSPSAPAILLATGTVVIIWGFLGCFGAATEHRGLLRAYSAFLTTVMAAGLAAGLSALIYRQNIAQGFQEGLQQALLTYGKDEGMADALDALQRSLSCCGVQSYQDWLTTPWGLEQNGSVPFSCCQARQGCHRSPPDTRGLHHDGCFPKVLAFVSSNMFYIASAALGLALLQLIGIVLACLLAAHIPAHLMGIATLTQGLSCHWGLLGGLPSGMNPTAERCPTSAVCRFEQSGCHGCFSCCAVSDADLYLKMELQLQVQLPPSVHPCTCSQGIAGYAFAGLRRA</sequence>
<organism evidence="6 7">
    <name type="scientific">Strigops habroptila</name>
    <name type="common">Kakapo</name>
    <dbReference type="NCBI Taxonomy" id="2489341"/>
    <lineage>
        <taxon>Eukaryota</taxon>
        <taxon>Metazoa</taxon>
        <taxon>Chordata</taxon>
        <taxon>Craniata</taxon>
        <taxon>Vertebrata</taxon>
        <taxon>Euteleostomi</taxon>
        <taxon>Archelosauria</taxon>
        <taxon>Archosauria</taxon>
        <taxon>Dinosauria</taxon>
        <taxon>Saurischia</taxon>
        <taxon>Theropoda</taxon>
        <taxon>Coelurosauria</taxon>
        <taxon>Aves</taxon>
        <taxon>Neognathae</taxon>
        <taxon>Neoaves</taxon>
        <taxon>Telluraves</taxon>
        <taxon>Australaves</taxon>
        <taxon>Psittaciformes</taxon>
        <taxon>Psittacidae</taxon>
        <taxon>Strigops</taxon>
    </lineage>
</organism>
<dbReference type="GO" id="GO:0005886">
    <property type="term" value="C:plasma membrane"/>
    <property type="evidence" value="ECO:0007669"/>
    <property type="project" value="TreeGrafter"/>
</dbReference>
<keyword evidence="7" id="KW-1185">Reference proteome</keyword>
<evidence type="ECO:0000313" key="7">
    <source>
        <dbReference type="Proteomes" id="UP000472266"/>
    </source>
</evidence>
<proteinExistence type="predicted"/>
<evidence type="ECO:0000256" key="5">
    <source>
        <dbReference type="SAM" id="Phobius"/>
    </source>
</evidence>
<feature type="transmembrane region" description="Helical" evidence="5">
    <location>
        <begin position="205"/>
        <end position="231"/>
    </location>
</feature>
<dbReference type="FunFam" id="1.10.1450.10:FF:000029">
    <property type="entry name" value="Tetraspanin"/>
    <property type="match status" value="1"/>
</dbReference>
<dbReference type="AlphaFoldDB" id="A0A672UV62"/>
<accession>A0A672UV62</accession>
<dbReference type="PANTHER" id="PTHR19282">
    <property type="entry name" value="TETRASPANIN"/>
    <property type="match status" value="1"/>
</dbReference>
<keyword evidence="4 5" id="KW-0472">Membrane</keyword>
<reference evidence="6" key="2">
    <citation type="submission" date="2025-08" db="UniProtKB">
        <authorList>
            <consortium name="Ensembl"/>
        </authorList>
    </citation>
    <scope>IDENTIFICATION</scope>
</reference>
<dbReference type="PANTHER" id="PTHR19282:SF51">
    <property type="entry name" value="TETRASPANIN"/>
    <property type="match status" value="1"/>
</dbReference>
<feature type="transmembrane region" description="Helical" evidence="5">
    <location>
        <begin position="55"/>
        <end position="76"/>
    </location>
</feature>
<dbReference type="InterPro" id="IPR008952">
    <property type="entry name" value="Tetraspanin_EC2_sf"/>
</dbReference>
<evidence type="ECO:0000256" key="1">
    <source>
        <dbReference type="ARBA" id="ARBA00004141"/>
    </source>
</evidence>
<protein>
    <submittedName>
        <fullName evidence="6">Uncharacterized protein</fullName>
    </submittedName>
</protein>
<dbReference type="PRINTS" id="PR00259">
    <property type="entry name" value="TMFOUR"/>
</dbReference>
<name>A0A672UV62_STRHB</name>
<feature type="transmembrane region" description="Helical" evidence="5">
    <location>
        <begin position="88"/>
        <end position="107"/>
    </location>
</feature>
<dbReference type="OMA" id="WRDWLNG"/>
<evidence type="ECO:0000256" key="4">
    <source>
        <dbReference type="ARBA" id="ARBA00023136"/>
    </source>
</evidence>
<dbReference type="Ensembl" id="ENSSHBT00005023125.1">
    <property type="protein sequence ID" value="ENSSHBP00005019351.1"/>
    <property type="gene ID" value="ENSSHBG00005016612.1"/>
</dbReference>
<keyword evidence="2 5" id="KW-0812">Transmembrane</keyword>
<evidence type="ECO:0000256" key="3">
    <source>
        <dbReference type="ARBA" id="ARBA00022989"/>
    </source>
</evidence>
<comment type="subcellular location">
    <subcellularLocation>
        <location evidence="1">Membrane</location>
        <topology evidence="1">Multi-pass membrane protein</topology>
    </subcellularLocation>
</comment>
<dbReference type="SUPFAM" id="SSF48652">
    <property type="entry name" value="Tetraspanin"/>
    <property type="match status" value="1"/>
</dbReference>
<dbReference type="Pfam" id="PF00335">
    <property type="entry name" value="Tetraspanin"/>
    <property type="match status" value="1"/>
</dbReference>
<evidence type="ECO:0000313" key="6">
    <source>
        <dbReference type="Ensembl" id="ENSSHBP00005019351.1"/>
    </source>
</evidence>
<dbReference type="InterPro" id="IPR018499">
    <property type="entry name" value="Tetraspanin/Peripherin"/>
</dbReference>
<reference evidence="6 7" key="1">
    <citation type="submission" date="2019-11" db="EMBL/GenBank/DDBJ databases">
        <title>Strigops habroptila (kakapo) genome, bStrHab1, primary haplotype, v2.</title>
        <authorList>
            <person name="Jarvis E.D."/>
            <person name="Howard J."/>
            <person name="Rhie A."/>
            <person name="Phillippy A."/>
            <person name="Korlach J."/>
            <person name="Digby A."/>
            <person name="Iorns D."/>
            <person name="Eason D."/>
            <person name="Robertson B."/>
            <person name="Raemaekers T."/>
            <person name="Howe K."/>
            <person name="Lewin H."/>
            <person name="Damas J."/>
            <person name="Hastie A."/>
            <person name="Tracey A."/>
            <person name="Chow W."/>
            <person name="Fedrigo O."/>
        </authorList>
    </citation>
    <scope>NUCLEOTIDE SEQUENCE [LARGE SCALE GENOMIC DNA]</scope>
</reference>
<dbReference type="Proteomes" id="UP000472266">
    <property type="component" value="Chromosome 4"/>
</dbReference>
<dbReference type="GeneTree" id="ENSGT00940000165434"/>
<feature type="transmembrane region" description="Helical" evidence="5">
    <location>
        <begin position="12"/>
        <end position="35"/>
    </location>
</feature>
<dbReference type="Gene3D" id="1.10.1450.10">
    <property type="entry name" value="Tetraspanin"/>
    <property type="match status" value="1"/>
</dbReference>
<evidence type="ECO:0000256" key="2">
    <source>
        <dbReference type="ARBA" id="ARBA00022692"/>
    </source>
</evidence>
<keyword evidence="3 5" id="KW-1133">Transmembrane helix</keyword>
<reference evidence="6" key="3">
    <citation type="submission" date="2025-09" db="UniProtKB">
        <authorList>
            <consortium name="Ensembl"/>
        </authorList>
    </citation>
    <scope>IDENTIFICATION</scope>
</reference>